<evidence type="ECO:0000259" key="1">
    <source>
        <dbReference type="Pfam" id="PF21148"/>
    </source>
</evidence>
<accession>A0A0B6Y011</accession>
<feature type="domain" description="NOL1/NOP2/NSUN 5/7 ferredoxin-like" evidence="1">
    <location>
        <begin position="67"/>
        <end position="141"/>
    </location>
</feature>
<dbReference type="EMBL" id="HACG01002797">
    <property type="protein sequence ID" value="CEK49662.1"/>
    <property type="molecule type" value="Transcribed_RNA"/>
</dbReference>
<feature type="non-terminal residue" evidence="2">
    <location>
        <position position="149"/>
    </location>
</feature>
<proteinExistence type="predicted"/>
<gene>
    <name evidence="2" type="primary">ORF8455</name>
</gene>
<protein>
    <recommendedName>
        <fullName evidence="1">NOL1/NOP2/NSUN 5/7 ferredoxin-like domain-containing protein</fullName>
    </recommendedName>
</protein>
<feature type="non-terminal residue" evidence="2">
    <location>
        <position position="1"/>
    </location>
</feature>
<dbReference type="PANTHER" id="PTHR14663">
    <property type="entry name" value="METHYLTRANSFERASE NSUN7-RELATED"/>
    <property type="match status" value="1"/>
</dbReference>
<reference evidence="2" key="1">
    <citation type="submission" date="2014-12" db="EMBL/GenBank/DDBJ databases">
        <title>Insight into the proteome of Arion vulgaris.</title>
        <authorList>
            <person name="Aradska J."/>
            <person name="Bulat T."/>
            <person name="Smidak R."/>
            <person name="Sarate P."/>
            <person name="Gangsoo J."/>
            <person name="Sialana F."/>
            <person name="Bilban M."/>
            <person name="Lubec G."/>
        </authorList>
    </citation>
    <scope>NUCLEOTIDE SEQUENCE</scope>
    <source>
        <tissue evidence="2">Skin</tissue>
    </source>
</reference>
<dbReference type="Gene3D" id="3.30.70.1170">
    <property type="entry name" value="Sun protein, domain 3"/>
    <property type="match status" value="1"/>
</dbReference>
<dbReference type="PANTHER" id="PTHR14663:SF2">
    <property type="entry name" value="METHYLTRANSFERASE NSUN7-RELATED"/>
    <property type="match status" value="1"/>
</dbReference>
<dbReference type="InterPro" id="IPR049561">
    <property type="entry name" value="NSUN5_7_fdxn-like"/>
</dbReference>
<evidence type="ECO:0000313" key="2">
    <source>
        <dbReference type="EMBL" id="CEK49662.1"/>
    </source>
</evidence>
<organism evidence="2">
    <name type="scientific">Arion vulgaris</name>
    <dbReference type="NCBI Taxonomy" id="1028688"/>
    <lineage>
        <taxon>Eukaryota</taxon>
        <taxon>Metazoa</taxon>
        <taxon>Spiralia</taxon>
        <taxon>Lophotrochozoa</taxon>
        <taxon>Mollusca</taxon>
        <taxon>Gastropoda</taxon>
        <taxon>Heterobranchia</taxon>
        <taxon>Euthyneura</taxon>
        <taxon>Panpulmonata</taxon>
        <taxon>Eupulmonata</taxon>
        <taxon>Stylommatophora</taxon>
        <taxon>Helicina</taxon>
        <taxon>Arionoidea</taxon>
        <taxon>Arionidae</taxon>
        <taxon>Arion</taxon>
    </lineage>
</organism>
<dbReference type="InterPro" id="IPR042620">
    <property type="entry name" value="NSUN7"/>
</dbReference>
<sequence length="149" mass="17599">RKFQKRKPFSNEEIDELCCEIENAVMTKKTRLQSYIAKERIKHNAPSIEFLVPEQIRNKDQTKTKTPVYLWVNQMKTTLEDTIAELEDEGFMRLLSAEDISEQTERVYQIDTHCSDLLVFPPHLDMYFKDTKWLKMGHLVQQDKSSCLA</sequence>
<dbReference type="AlphaFoldDB" id="A0A0B6Y011"/>
<dbReference type="Pfam" id="PF21148">
    <property type="entry name" value="NSUN5_fdxn-like"/>
    <property type="match status" value="1"/>
</dbReference>
<name>A0A0B6Y011_9EUPU</name>